<dbReference type="PROSITE" id="PS51257">
    <property type="entry name" value="PROKAR_LIPOPROTEIN"/>
    <property type="match status" value="1"/>
</dbReference>
<keyword evidence="1" id="KW-0732">Signal</keyword>
<keyword evidence="3" id="KW-1185">Reference proteome</keyword>
<sequence length="130" mass="12866">MTTWISRVAALVLCGALAGCDALPDASGVLSGIAGDQAPPLTQAKMMRGAVTLVPPTGFCIDPKTLNESFALMARCDTLGATTGSRGAPLGLMSVSFTRTGADAPLPTPQDIASATGTSAPNGCATAAIT</sequence>
<organism evidence="2 3">
    <name type="scientific">Sulfitobacter albidus</name>
    <dbReference type="NCBI Taxonomy" id="2829501"/>
    <lineage>
        <taxon>Bacteria</taxon>
        <taxon>Pseudomonadati</taxon>
        <taxon>Pseudomonadota</taxon>
        <taxon>Alphaproteobacteria</taxon>
        <taxon>Rhodobacterales</taxon>
        <taxon>Roseobacteraceae</taxon>
        <taxon>Sulfitobacter</taxon>
    </lineage>
</organism>
<evidence type="ECO:0000313" key="3">
    <source>
        <dbReference type="Proteomes" id="UP000683291"/>
    </source>
</evidence>
<protein>
    <recommendedName>
        <fullName evidence="4">Succinate dehydrogenase</fullName>
    </recommendedName>
</protein>
<proteinExistence type="predicted"/>
<reference evidence="2" key="1">
    <citation type="submission" date="2021-04" db="EMBL/GenBank/DDBJ databases">
        <title>Complete genome sequence for Sulfitobacter sp. strain JK7-1.</title>
        <authorList>
            <person name="Park S.-J."/>
        </authorList>
    </citation>
    <scope>NUCLEOTIDE SEQUENCE</scope>
    <source>
        <strain evidence="2">JK7-1</strain>
    </source>
</reference>
<feature type="signal peptide" evidence="1">
    <location>
        <begin position="1"/>
        <end position="18"/>
    </location>
</feature>
<evidence type="ECO:0000313" key="2">
    <source>
        <dbReference type="EMBL" id="QUJ76370.1"/>
    </source>
</evidence>
<gene>
    <name evidence="2" type="ORF">KDD17_15990</name>
</gene>
<dbReference type="KEGG" id="sual:KDD17_15990"/>
<dbReference type="Proteomes" id="UP000683291">
    <property type="component" value="Chromosome 1"/>
</dbReference>
<name>A0A975PML6_9RHOB</name>
<evidence type="ECO:0008006" key="4">
    <source>
        <dbReference type="Google" id="ProtNLM"/>
    </source>
</evidence>
<feature type="chain" id="PRO_5038122616" description="Succinate dehydrogenase" evidence="1">
    <location>
        <begin position="19"/>
        <end position="130"/>
    </location>
</feature>
<evidence type="ECO:0000256" key="1">
    <source>
        <dbReference type="SAM" id="SignalP"/>
    </source>
</evidence>
<accession>A0A975PML6</accession>
<dbReference type="RefSeq" id="WP_212704568.1">
    <property type="nucleotide sequence ID" value="NZ_CP073581.1"/>
</dbReference>
<dbReference type="AlphaFoldDB" id="A0A975PML6"/>
<dbReference type="EMBL" id="CP073581">
    <property type="protein sequence ID" value="QUJ76370.1"/>
    <property type="molecule type" value="Genomic_DNA"/>
</dbReference>